<dbReference type="EMBL" id="JABBWM010000126">
    <property type="protein sequence ID" value="KAG2087997.1"/>
    <property type="molecule type" value="Genomic_DNA"/>
</dbReference>
<sequence length="260" mass="26863">MFRYEGVIGPGPETGDYHKGMSADLRYRIRIGIRTGEPPGVGRSTRTRTPRRRRGVRWAFAHGVHRIGNGIVVVGDGVTGVCTSAGANDKDGGVNDGEGDADGGVGVVDGGVGVKAGGGVNAGGGASAGCTKIGAGDVTRMTSLLLLGVESSIWWSWEGALGAGVGGGAGCSVHVGMLGGKMLIVAWHGYSWGMGKSAGLRIPTRTRTPVVPVPVTRAGYPYPCRSLDPDVWICKGTGFQIKDMDRGSGGPDEAWEHCWM</sequence>
<name>A0A9P7JM46_9AGAM</name>
<dbReference type="RefSeq" id="XP_041285386.1">
    <property type="nucleotide sequence ID" value="XM_041434496.1"/>
</dbReference>
<protein>
    <submittedName>
        <fullName evidence="1">Uncharacterized protein</fullName>
    </submittedName>
</protein>
<dbReference type="GeneID" id="64696755"/>
<gene>
    <name evidence="1" type="ORF">F5147DRAFT_658806</name>
</gene>
<comment type="caution">
    <text evidence="1">The sequence shown here is derived from an EMBL/GenBank/DDBJ whole genome shotgun (WGS) entry which is preliminary data.</text>
</comment>
<reference evidence="1" key="1">
    <citation type="journal article" date="2020" name="New Phytol.">
        <title>Comparative genomics reveals dynamic genome evolution in host specialist ectomycorrhizal fungi.</title>
        <authorList>
            <person name="Lofgren L.A."/>
            <person name="Nguyen N.H."/>
            <person name="Vilgalys R."/>
            <person name="Ruytinx J."/>
            <person name="Liao H.L."/>
            <person name="Branco S."/>
            <person name="Kuo A."/>
            <person name="LaButti K."/>
            <person name="Lipzen A."/>
            <person name="Andreopoulos W."/>
            <person name="Pangilinan J."/>
            <person name="Riley R."/>
            <person name="Hundley H."/>
            <person name="Na H."/>
            <person name="Barry K."/>
            <person name="Grigoriev I.V."/>
            <person name="Stajich J.E."/>
            <person name="Kennedy P.G."/>
        </authorList>
    </citation>
    <scope>NUCLEOTIDE SEQUENCE</scope>
    <source>
        <strain evidence="1">FC423</strain>
    </source>
</reference>
<organism evidence="1 2">
    <name type="scientific">Suillus discolor</name>
    <dbReference type="NCBI Taxonomy" id="1912936"/>
    <lineage>
        <taxon>Eukaryota</taxon>
        <taxon>Fungi</taxon>
        <taxon>Dikarya</taxon>
        <taxon>Basidiomycota</taxon>
        <taxon>Agaricomycotina</taxon>
        <taxon>Agaricomycetes</taxon>
        <taxon>Agaricomycetidae</taxon>
        <taxon>Boletales</taxon>
        <taxon>Suillineae</taxon>
        <taxon>Suillaceae</taxon>
        <taxon>Suillus</taxon>
    </lineage>
</organism>
<dbReference type="Proteomes" id="UP000823399">
    <property type="component" value="Unassembled WGS sequence"/>
</dbReference>
<proteinExistence type="predicted"/>
<dbReference type="AlphaFoldDB" id="A0A9P7JM46"/>
<accession>A0A9P7JM46</accession>
<evidence type="ECO:0000313" key="1">
    <source>
        <dbReference type="EMBL" id="KAG2087997.1"/>
    </source>
</evidence>
<keyword evidence="2" id="KW-1185">Reference proteome</keyword>
<evidence type="ECO:0000313" key="2">
    <source>
        <dbReference type="Proteomes" id="UP000823399"/>
    </source>
</evidence>